<feature type="transmembrane region" description="Helical" evidence="1">
    <location>
        <begin position="12"/>
        <end position="36"/>
    </location>
</feature>
<name>A0A6J5Z821_9ZZZZ</name>
<evidence type="ECO:0000313" key="2">
    <source>
        <dbReference type="EMBL" id="CAB4337608.1"/>
    </source>
</evidence>
<organism evidence="2">
    <name type="scientific">freshwater metagenome</name>
    <dbReference type="NCBI Taxonomy" id="449393"/>
    <lineage>
        <taxon>unclassified sequences</taxon>
        <taxon>metagenomes</taxon>
        <taxon>ecological metagenomes</taxon>
    </lineage>
</organism>
<proteinExistence type="predicted"/>
<dbReference type="EMBL" id="CAESAC010000089">
    <property type="protein sequence ID" value="CAB4337608.1"/>
    <property type="molecule type" value="Genomic_DNA"/>
</dbReference>
<protein>
    <submittedName>
        <fullName evidence="2">Unannotated protein</fullName>
    </submittedName>
</protein>
<keyword evidence="1" id="KW-0812">Transmembrane</keyword>
<gene>
    <name evidence="2" type="ORF">UFOPK4028_00653</name>
</gene>
<accession>A0A6J5Z821</accession>
<evidence type="ECO:0000256" key="1">
    <source>
        <dbReference type="SAM" id="Phobius"/>
    </source>
</evidence>
<dbReference type="AlphaFoldDB" id="A0A6J5Z821"/>
<keyword evidence="1" id="KW-0472">Membrane</keyword>
<keyword evidence="1" id="KW-1133">Transmembrane helix</keyword>
<reference evidence="2" key="1">
    <citation type="submission" date="2020-05" db="EMBL/GenBank/DDBJ databases">
        <authorList>
            <person name="Chiriac C."/>
            <person name="Salcher M."/>
            <person name="Ghai R."/>
            <person name="Kavagutti S V."/>
        </authorList>
    </citation>
    <scope>NUCLEOTIDE SEQUENCE</scope>
</reference>
<sequence>MARINSFGKPLLSFWGGEAIAMLGTLAIWAGTTFIITELG</sequence>